<proteinExistence type="predicted"/>
<accession>A0ABT2KZN6</accession>
<name>A0ABT2KZN6_9BACL</name>
<dbReference type="Gene3D" id="3.40.50.300">
    <property type="entry name" value="P-loop containing nucleotide triphosphate hydrolases"/>
    <property type="match status" value="1"/>
</dbReference>
<keyword evidence="3 5" id="KW-0067">ATP-binding</keyword>
<dbReference type="InterPro" id="IPR003439">
    <property type="entry name" value="ABC_transporter-like_ATP-bd"/>
</dbReference>
<dbReference type="GO" id="GO:0005524">
    <property type="term" value="F:ATP binding"/>
    <property type="evidence" value="ECO:0007669"/>
    <property type="project" value="UniProtKB-KW"/>
</dbReference>
<gene>
    <name evidence="5" type="ORF">NQG31_12555</name>
</gene>
<evidence type="ECO:0000259" key="4">
    <source>
        <dbReference type="PROSITE" id="PS50893"/>
    </source>
</evidence>
<dbReference type="SUPFAM" id="SSF52540">
    <property type="entry name" value="P-loop containing nucleoside triphosphate hydrolases"/>
    <property type="match status" value="1"/>
</dbReference>
<evidence type="ECO:0000313" key="5">
    <source>
        <dbReference type="EMBL" id="MCT4796377.1"/>
    </source>
</evidence>
<dbReference type="InterPro" id="IPR050093">
    <property type="entry name" value="ABC_SmlMolc_Importer"/>
</dbReference>
<dbReference type="PANTHER" id="PTHR42781:SF9">
    <property type="entry name" value="AMINO ACID ABC TRANSPORTER, ATP-BINDING PROTEIN-RELATED"/>
    <property type="match status" value="1"/>
</dbReference>
<organism evidence="5 6">
    <name type="scientific">Exiguobacterium alkaliphilum</name>
    <dbReference type="NCBI Taxonomy" id="1428684"/>
    <lineage>
        <taxon>Bacteria</taxon>
        <taxon>Bacillati</taxon>
        <taxon>Bacillota</taxon>
        <taxon>Bacilli</taxon>
        <taxon>Bacillales</taxon>
        <taxon>Bacillales Family XII. Incertae Sedis</taxon>
        <taxon>Exiguobacterium</taxon>
    </lineage>
</organism>
<dbReference type="PANTHER" id="PTHR42781">
    <property type="entry name" value="SPERMIDINE/PUTRESCINE IMPORT ATP-BINDING PROTEIN POTA"/>
    <property type="match status" value="1"/>
</dbReference>
<dbReference type="InterPro" id="IPR027417">
    <property type="entry name" value="P-loop_NTPase"/>
</dbReference>
<dbReference type="PROSITE" id="PS50893">
    <property type="entry name" value="ABC_TRANSPORTER_2"/>
    <property type="match status" value="1"/>
</dbReference>
<dbReference type="SMART" id="SM00382">
    <property type="entry name" value="AAA"/>
    <property type="match status" value="1"/>
</dbReference>
<keyword evidence="1" id="KW-0813">Transport</keyword>
<feature type="domain" description="ABC transporter" evidence="4">
    <location>
        <begin position="3"/>
        <end position="227"/>
    </location>
</feature>
<dbReference type="RefSeq" id="WP_034818159.1">
    <property type="nucleotide sequence ID" value="NZ_JANIEK010000064.1"/>
</dbReference>
<keyword evidence="6" id="KW-1185">Reference proteome</keyword>
<sequence>MGLQLTNIQKRFKRRDVLAGVDFFVRQGEIHALVGTSGSGKSTLLRIIAGLETPDVGNVTWNGAALLGVPAHERKITLLSQTPLLFPHLTVGENVLLAIPERSREQAEHWLARVRLAGRYDDEVHTLSGGEGQRASFARALAADPRLILLDEPFTNLDPDLKYELQQLIREVVGELGLTALLVTHDREEAMLVADRVTLLDGGTVHATGTPRELSETEPTFGDFIEFEGEMYPLTQFGVFDDEDGERVELTRHLVKFGVRLGEYRRSNGEYVILPSDVSYTTGRAYSLRKK</sequence>
<evidence type="ECO:0000256" key="1">
    <source>
        <dbReference type="ARBA" id="ARBA00022448"/>
    </source>
</evidence>
<reference evidence="5 6" key="1">
    <citation type="submission" date="2022-07" db="EMBL/GenBank/DDBJ databases">
        <title>Genomic and pangenome structural analysis of the polyextremophile Exiguobacterium.</title>
        <authorList>
            <person name="Shen L."/>
        </authorList>
    </citation>
    <scope>NUCLEOTIDE SEQUENCE [LARGE SCALE GENOMIC DNA]</scope>
    <source>
        <strain evidence="5 6">12_1</strain>
    </source>
</reference>
<protein>
    <submittedName>
        <fullName evidence="5">ATP-binding cassette domain-containing protein</fullName>
    </submittedName>
</protein>
<keyword evidence="2" id="KW-0547">Nucleotide-binding</keyword>
<dbReference type="EMBL" id="JANIEK010000064">
    <property type="protein sequence ID" value="MCT4796377.1"/>
    <property type="molecule type" value="Genomic_DNA"/>
</dbReference>
<dbReference type="Pfam" id="PF00005">
    <property type="entry name" value="ABC_tran"/>
    <property type="match status" value="1"/>
</dbReference>
<evidence type="ECO:0000313" key="6">
    <source>
        <dbReference type="Proteomes" id="UP001206821"/>
    </source>
</evidence>
<comment type="caution">
    <text evidence="5">The sequence shown here is derived from an EMBL/GenBank/DDBJ whole genome shotgun (WGS) entry which is preliminary data.</text>
</comment>
<dbReference type="InterPro" id="IPR003593">
    <property type="entry name" value="AAA+_ATPase"/>
</dbReference>
<dbReference type="Proteomes" id="UP001206821">
    <property type="component" value="Unassembled WGS sequence"/>
</dbReference>
<evidence type="ECO:0000256" key="3">
    <source>
        <dbReference type="ARBA" id="ARBA00022840"/>
    </source>
</evidence>
<evidence type="ECO:0000256" key="2">
    <source>
        <dbReference type="ARBA" id="ARBA00022741"/>
    </source>
</evidence>